<feature type="transmembrane region" description="Helical" evidence="1">
    <location>
        <begin position="20"/>
        <end position="41"/>
    </location>
</feature>
<dbReference type="EMBL" id="QGNW01002654">
    <property type="protein sequence ID" value="RVW13386.1"/>
    <property type="molecule type" value="Genomic_DNA"/>
</dbReference>
<evidence type="ECO:0000256" key="1">
    <source>
        <dbReference type="SAM" id="Phobius"/>
    </source>
</evidence>
<dbReference type="Proteomes" id="UP000288805">
    <property type="component" value="Unassembled WGS sequence"/>
</dbReference>
<evidence type="ECO:0000313" key="2">
    <source>
        <dbReference type="EMBL" id="RVW13386.1"/>
    </source>
</evidence>
<gene>
    <name evidence="2" type="ORF">CK203_107961</name>
</gene>
<organism evidence="2 3">
    <name type="scientific">Vitis vinifera</name>
    <name type="common">Grape</name>
    <dbReference type="NCBI Taxonomy" id="29760"/>
    <lineage>
        <taxon>Eukaryota</taxon>
        <taxon>Viridiplantae</taxon>
        <taxon>Streptophyta</taxon>
        <taxon>Embryophyta</taxon>
        <taxon>Tracheophyta</taxon>
        <taxon>Spermatophyta</taxon>
        <taxon>Magnoliopsida</taxon>
        <taxon>eudicotyledons</taxon>
        <taxon>Gunneridae</taxon>
        <taxon>Pentapetalae</taxon>
        <taxon>rosids</taxon>
        <taxon>Vitales</taxon>
        <taxon>Vitaceae</taxon>
        <taxon>Viteae</taxon>
        <taxon>Vitis</taxon>
    </lineage>
</organism>
<keyword evidence="1" id="KW-0812">Transmembrane</keyword>
<name>A0A438BR08_VITVI</name>
<keyword evidence="1" id="KW-1133">Transmembrane helix</keyword>
<sequence>MLKPCSCHFRLRSSCNFWAYLLYGALVLHIAIELGMANMGFVEKLVEFMPSEALDLRDSDSAIAFFNILRAGNIKQPSC</sequence>
<protein>
    <submittedName>
        <fullName evidence="2">Uncharacterized protein</fullName>
    </submittedName>
</protein>
<dbReference type="AlphaFoldDB" id="A0A438BR08"/>
<comment type="caution">
    <text evidence="2">The sequence shown here is derived from an EMBL/GenBank/DDBJ whole genome shotgun (WGS) entry which is preliminary data.</text>
</comment>
<accession>A0A438BR08</accession>
<keyword evidence="1" id="KW-0472">Membrane</keyword>
<proteinExistence type="predicted"/>
<evidence type="ECO:0000313" key="3">
    <source>
        <dbReference type="Proteomes" id="UP000288805"/>
    </source>
</evidence>
<reference evidence="2 3" key="1">
    <citation type="journal article" date="2018" name="PLoS Genet.">
        <title>Population sequencing reveals clonal diversity and ancestral inbreeding in the grapevine cultivar Chardonnay.</title>
        <authorList>
            <person name="Roach M.J."/>
            <person name="Johnson D.L."/>
            <person name="Bohlmann J."/>
            <person name="van Vuuren H.J."/>
            <person name="Jones S.J."/>
            <person name="Pretorius I.S."/>
            <person name="Schmidt S.A."/>
            <person name="Borneman A.R."/>
        </authorList>
    </citation>
    <scope>NUCLEOTIDE SEQUENCE [LARGE SCALE GENOMIC DNA]</scope>
    <source>
        <strain evidence="3">cv. Chardonnay</strain>
        <tissue evidence="2">Leaf</tissue>
    </source>
</reference>